<evidence type="ECO:0000313" key="4">
    <source>
        <dbReference type="Proteomes" id="UP000595140"/>
    </source>
</evidence>
<keyword evidence="4" id="KW-1185">Reference proteome</keyword>
<feature type="signal peptide" evidence="2">
    <location>
        <begin position="1"/>
        <end position="15"/>
    </location>
</feature>
<keyword evidence="2" id="KW-0732">Signal</keyword>
<dbReference type="Proteomes" id="UP000595140">
    <property type="component" value="Unassembled WGS sequence"/>
</dbReference>
<dbReference type="OrthoDB" id="2272416at2759"/>
<sequence length="191" mass="21939">MHFLLTTLKVVHVLGTLMPEIMEKETLKQTRKRCKWESDDFICRGHILNGDITLPEYRQKFIHLAKFAPTFVGTMADCIKEFRSKLRLDLRAQVSIIHTIDFTATYNLIAKADKDWSAYKEYLKKEEVGSNVRRPVSTAPSGKILFQGPSNSQHSKKGKSVQTQPVASVDRPRKWKHPICELYGRNHPGEC</sequence>
<organism evidence="3 4">
    <name type="scientific">Cuscuta campestris</name>
    <dbReference type="NCBI Taxonomy" id="132261"/>
    <lineage>
        <taxon>Eukaryota</taxon>
        <taxon>Viridiplantae</taxon>
        <taxon>Streptophyta</taxon>
        <taxon>Embryophyta</taxon>
        <taxon>Tracheophyta</taxon>
        <taxon>Spermatophyta</taxon>
        <taxon>Magnoliopsida</taxon>
        <taxon>eudicotyledons</taxon>
        <taxon>Gunneridae</taxon>
        <taxon>Pentapetalae</taxon>
        <taxon>asterids</taxon>
        <taxon>lamiids</taxon>
        <taxon>Solanales</taxon>
        <taxon>Convolvulaceae</taxon>
        <taxon>Cuscuteae</taxon>
        <taxon>Cuscuta</taxon>
        <taxon>Cuscuta subgen. Grammica</taxon>
        <taxon>Cuscuta sect. Cleistogrammica</taxon>
    </lineage>
</organism>
<evidence type="ECO:0008006" key="5">
    <source>
        <dbReference type="Google" id="ProtNLM"/>
    </source>
</evidence>
<reference evidence="3 4" key="1">
    <citation type="submission" date="2018-04" db="EMBL/GenBank/DDBJ databases">
        <authorList>
            <person name="Vogel A."/>
        </authorList>
    </citation>
    <scope>NUCLEOTIDE SEQUENCE [LARGE SCALE GENOMIC DNA]</scope>
</reference>
<gene>
    <name evidence="3" type="ORF">CCAM_LOCUS11468</name>
</gene>
<dbReference type="EMBL" id="OOIL02000824">
    <property type="protein sequence ID" value="VFQ69692.1"/>
    <property type="molecule type" value="Genomic_DNA"/>
</dbReference>
<feature type="region of interest" description="Disordered" evidence="1">
    <location>
        <begin position="133"/>
        <end position="170"/>
    </location>
</feature>
<protein>
    <recommendedName>
        <fullName evidence="5">Retrotransposon gag domain-containing protein</fullName>
    </recommendedName>
</protein>
<name>A0A484L0U4_9ASTE</name>
<evidence type="ECO:0000256" key="2">
    <source>
        <dbReference type="SAM" id="SignalP"/>
    </source>
</evidence>
<dbReference type="AlphaFoldDB" id="A0A484L0U4"/>
<evidence type="ECO:0000313" key="3">
    <source>
        <dbReference type="EMBL" id="VFQ69692.1"/>
    </source>
</evidence>
<proteinExistence type="predicted"/>
<accession>A0A484L0U4</accession>
<feature type="chain" id="PRO_5019799007" description="Retrotransposon gag domain-containing protein" evidence="2">
    <location>
        <begin position="16"/>
        <end position="191"/>
    </location>
</feature>
<evidence type="ECO:0000256" key="1">
    <source>
        <dbReference type="SAM" id="MobiDB-lite"/>
    </source>
</evidence>